<feature type="compositionally biased region" description="Basic and acidic residues" evidence="8">
    <location>
        <begin position="495"/>
        <end position="509"/>
    </location>
</feature>
<dbReference type="SMART" id="SM00891">
    <property type="entry name" value="ERCC4"/>
    <property type="match status" value="1"/>
</dbReference>
<dbReference type="Pfam" id="PF12826">
    <property type="entry name" value="HHH_2"/>
    <property type="match status" value="1"/>
</dbReference>
<dbReference type="GO" id="GO:0004518">
    <property type="term" value="F:nuclease activity"/>
    <property type="evidence" value="ECO:0007669"/>
    <property type="project" value="InterPro"/>
</dbReference>
<evidence type="ECO:0000256" key="2">
    <source>
        <dbReference type="ARBA" id="ARBA00022763"/>
    </source>
</evidence>
<dbReference type="AlphaFoldDB" id="A0A5Q0UG33"/>
<dbReference type="Pfam" id="PF02732">
    <property type="entry name" value="ERCC4"/>
    <property type="match status" value="1"/>
</dbReference>
<feature type="coiled-coil region" evidence="7">
    <location>
        <begin position="200"/>
        <end position="231"/>
    </location>
</feature>
<dbReference type="InterPro" id="IPR011545">
    <property type="entry name" value="DEAD/DEAH_box_helicase_dom"/>
</dbReference>
<keyword evidence="5" id="KW-0067">ATP-binding</keyword>
<dbReference type="Pfam" id="PF21210">
    <property type="entry name" value="RNA_helicase_helical"/>
    <property type="match status" value="1"/>
</dbReference>
<dbReference type="EMBL" id="CP040089">
    <property type="protein sequence ID" value="QGA80556.1"/>
    <property type="molecule type" value="Genomic_DNA"/>
</dbReference>
<feature type="region of interest" description="Disordered" evidence="8">
    <location>
        <begin position="486"/>
        <end position="516"/>
    </location>
</feature>
<keyword evidence="1" id="KW-0547">Nucleotide-binding</keyword>
<dbReference type="InterPro" id="IPR041755">
    <property type="entry name" value="Hef_ID"/>
</dbReference>
<dbReference type="PANTHER" id="PTHR14025:SF20">
    <property type="entry name" value="FANCONI ANEMIA GROUP M PROTEIN"/>
    <property type="match status" value="1"/>
</dbReference>
<dbReference type="OrthoDB" id="9764at2157"/>
<evidence type="ECO:0000313" key="11">
    <source>
        <dbReference type="EMBL" id="QGA80556.1"/>
    </source>
</evidence>
<dbReference type="GO" id="GO:0006281">
    <property type="term" value="P:DNA repair"/>
    <property type="evidence" value="ECO:0007669"/>
    <property type="project" value="UniProtKB-KW"/>
</dbReference>
<dbReference type="PROSITE" id="PS51194">
    <property type="entry name" value="HELICASE_CTER"/>
    <property type="match status" value="1"/>
</dbReference>
<evidence type="ECO:0000256" key="3">
    <source>
        <dbReference type="ARBA" id="ARBA00022801"/>
    </source>
</evidence>
<evidence type="ECO:0000256" key="7">
    <source>
        <dbReference type="SAM" id="Coils"/>
    </source>
</evidence>
<dbReference type="Gene3D" id="3.40.50.300">
    <property type="entry name" value="P-loop containing nucleotide triphosphate hydrolases"/>
    <property type="match status" value="2"/>
</dbReference>
<dbReference type="PANTHER" id="PTHR14025">
    <property type="entry name" value="FANCONI ANEMIA GROUP M FANCM FAMILY MEMBER"/>
    <property type="match status" value="1"/>
</dbReference>
<feature type="domain" description="Helicase C-terminal" evidence="10">
    <location>
        <begin position="335"/>
        <end position="495"/>
    </location>
</feature>
<dbReference type="Proteomes" id="UP000377803">
    <property type="component" value="Chromosome"/>
</dbReference>
<dbReference type="InterPro" id="IPR041663">
    <property type="entry name" value="DisA/LigA_HHH"/>
</dbReference>
<dbReference type="InterPro" id="IPR011335">
    <property type="entry name" value="Restrct_endonuc-II-like"/>
</dbReference>
<dbReference type="GO" id="GO:0005524">
    <property type="term" value="F:ATP binding"/>
    <property type="evidence" value="ECO:0007669"/>
    <property type="project" value="UniProtKB-KW"/>
</dbReference>
<keyword evidence="6" id="KW-0234">DNA repair</keyword>
<dbReference type="Pfam" id="PF00270">
    <property type="entry name" value="DEAD"/>
    <property type="match status" value="1"/>
</dbReference>
<evidence type="ECO:0000259" key="10">
    <source>
        <dbReference type="PROSITE" id="PS51194"/>
    </source>
</evidence>
<name>A0A5Q0UG33_9ARCH</name>
<dbReference type="InterPro" id="IPR010994">
    <property type="entry name" value="RuvA_2-like"/>
</dbReference>
<dbReference type="NCBIfam" id="NF010337">
    <property type="entry name" value="PRK13766.1"/>
    <property type="match status" value="1"/>
</dbReference>
<dbReference type="RefSeq" id="WP_153550296.1">
    <property type="nucleotide sequence ID" value="NZ_CP040089.1"/>
</dbReference>
<dbReference type="InterPro" id="IPR014001">
    <property type="entry name" value="Helicase_ATP-bd"/>
</dbReference>
<evidence type="ECO:0000256" key="5">
    <source>
        <dbReference type="ARBA" id="ARBA00022840"/>
    </source>
</evidence>
<evidence type="ECO:0000313" key="12">
    <source>
        <dbReference type="Proteomes" id="UP000377803"/>
    </source>
</evidence>
<feature type="domain" description="Helicase ATP-binding" evidence="9">
    <location>
        <begin position="16"/>
        <end position="176"/>
    </location>
</feature>
<dbReference type="GO" id="GO:0140097">
    <property type="term" value="F:catalytic activity, acting on DNA"/>
    <property type="evidence" value="ECO:0007669"/>
    <property type="project" value="UniProtKB-ARBA"/>
</dbReference>
<keyword evidence="12" id="KW-1185">Reference proteome</keyword>
<dbReference type="InterPro" id="IPR027417">
    <property type="entry name" value="P-loop_NTPase"/>
</dbReference>
<dbReference type="KEGG" id="ncon:LC1Nh_0665"/>
<evidence type="ECO:0000256" key="8">
    <source>
        <dbReference type="SAM" id="MobiDB-lite"/>
    </source>
</evidence>
<dbReference type="GeneID" id="42365051"/>
<sequence>MLKTEEIESRTYQEVIAASSRDQNTLVVLPTGLGKTMIALMVASQKLDKGKTLFLAPTKPLVQQHKREFNKFLDIPEDQLKVMTGDTRPAKREKLWQEKQAFFATPQIVENDIISGKIPFEDFSLVIFDEAHRATGDYAYNFISEKTSCQKLALTASPGGDKEKIMEVADNLEINNFEIRTEDDPDVEPYIEDKEVNWKRVSLDNRFQTANKKMEDAKRTQLKKLQKLDQLDSINNVQKTDLLNLRGKLSSKLSSTDDPKLYSAISHVATALKMSQAIELLQTQGVSQAYDYIRGLDNDDSKAAARALEDEDFLKAKSLIEYLRKKGEEHPKIDKTRELLSDLSGDEKAIVFTEYRATADKILEELEEEGLKPVKFIGQQGDDGMSQTEQIETLSEFDDGEHNVLVSTSIGEEGLDIPAVDKVLFYEPVPSAVRDIQRAGRTGRQEEGEVTVLIAEDTRDEGYYWSAHHKKKNMKKTLKELKNSDEIEEREDDLDQRKLDSYNEEKKEDQAEEKDDGIKVVADDRENSIAKELSRSDIEVEKKRLDVADFIVSDRTGVERKEAADFVDSIIDNRLFDQLQEITQFENPIVIIEGKNLYHHRDIAPEAIRGAISSMALDYGVPIIWTQDEDDTAETLKSLAKREQKDKDRDVQVRGTKSGMTPEETMEFIVSGIPDVNTKIAERLLEEFGTVRKVFTASSGELQEVDGIGQKTADKITDYATRNYE</sequence>
<dbReference type="Gene3D" id="1.20.1320.20">
    <property type="entry name" value="hef helicase domain"/>
    <property type="match status" value="1"/>
</dbReference>
<keyword evidence="2" id="KW-0227">DNA damage</keyword>
<evidence type="ECO:0000259" key="9">
    <source>
        <dbReference type="PROSITE" id="PS51192"/>
    </source>
</evidence>
<dbReference type="CDD" id="cd20075">
    <property type="entry name" value="XPF_nuclease_XPF_arch"/>
    <property type="match status" value="1"/>
</dbReference>
<dbReference type="SMART" id="SM00490">
    <property type="entry name" value="HELICc"/>
    <property type="match status" value="1"/>
</dbReference>
<gene>
    <name evidence="11" type="primary">mph1</name>
    <name evidence="11" type="ORF">LC1Nh_0665</name>
</gene>
<dbReference type="Gene3D" id="1.10.150.20">
    <property type="entry name" value="5' to 3' exonuclease, C-terminal subdomain"/>
    <property type="match status" value="1"/>
</dbReference>
<dbReference type="InterPro" id="IPR001650">
    <property type="entry name" value="Helicase_C-like"/>
</dbReference>
<keyword evidence="3" id="KW-0378">Hydrolase</keyword>
<dbReference type="PROSITE" id="PS51192">
    <property type="entry name" value="HELICASE_ATP_BIND_1"/>
    <property type="match status" value="1"/>
</dbReference>
<dbReference type="SUPFAM" id="SSF52540">
    <property type="entry name" value="P-loop containing nucleoside triphosphate hydrolases"/>
    <property type="match status" value="1"/>
</dbReference>
<evidence type="ECO:0000256" key="4">
    <source>
        <dbReference type="ARBA" id="ARBA00022806"/>
    </source>
</evidence>
<dbReference type="GO" id="GO:0016787">
    <property type="term" value="F:hydrolase activity"/>
    <property type="evidence" value="ECO:0007669"/>
    <property type="project" value="UniProtKB-KW"/>
</dbReference>
<accession>A0A5Q0UG33</accession>
<keyword evidence="4 11" id="KW-0347">Helicase</keyword>
<dbReference type="Pfam" id="PF00271">
    <property type="entry name" value="Helicase_C"/>
    <property type="match status" value="1"/>
</dbReference>
<dbReference type="InterPro" id="IPR003583">
    <property type="entry name" value="Hlx-hairpin-Hlx_DNA-bd_motif"/>
</dbReference>
<organism evidence="11 12">
    <name type="scientific">Candidatus Nanohalobium constans</name>
    <dbReference type="NCBI Taxonomy" id="2565781"/>
    <lineage>
        <taxon>Archaea</taxon>
        <taxon>Candidatus Nanohalarchaeota</taxon>
        <taxon>Candidatus Nanohalobia</taxon>
        <taxon>Candidatus Nanohalobiales</taxon>
        <taxon>Candidatus Nanohalobiaceae</taxon>
        <taxon>Candidatus Nanohalobium</taxon>
    </lineage>
</organism>
<dbReference type="SMART" id="SM00487">
    <property type="entry name" value="DEXDc"/>
    <property type="match status" value="1"/>
</dbReference>
<dbReference type="CDD" id="cd12089">
    <property type="entry name" value="Hef_ID"/>
    <property type="match status" value="1"/>
</dbReference>
<keyword evidence="7" id="KW-0175">Coiled coil</keyword>
<proteinExistence type="predicted"/>
<dbReference type="InterPro" id="IPR006166">
    <property type="entry name" value="ERCC4_domain"/>
</dbReference>
<dbReference type="SMART" id="SM00278">
    <property type="entry name" value="HhH1"/>
    <property type="match status" value="2"/>
</dbReference>
<dbReference type="SUPFAM" id="SSF47781">
    <property type="entry name" value="RuvA domain 2-like"/>
    <property type="match status" value="1"/>
</dbReference>
<evidence type="ECO:0000256" key="6">
    <source>
        <dbReference type="ARBA" id="ARBA00023204"/>
    </source>
</evidence>
<reference evidence="12" key="1">
    <citation type="submission" date="2019-05" db="EMBL/GenBank/DDBJ databases">
        <title>Candidatus Nanohalobium constans, a novel model system to study the DPANN nano-sized archaea: genomic and physiological characterization of a nanoarchaeon co-cultured with its chitinotrophic host.</title>
        <authorList>
            <person name="La Cono V."/>
            <person name="Arcadi E."/>
            <person name="Crisafi F."/>
            <person name="Denaro R."/>
            <person name="La Spada G."/>
            <person name="Messina E."/>
            <person name="Smedile F."/>
            <person name="Toshchakov S.V."/>
            <person name="Shevchenko M.A."/>
            <person name="Golyshin P.N."/>
            <person name="Golyshina O.V."/>
            <person name="Ferrer M."/>
            <person name="Rohde M."/>
            <person name="Mushegian A."/>
            <person name="Sorokin D.Y."/>
            <person name="Giuliano L."/>
            <person name="Yakimov M.M."/>
        </authorList>
    </citation>
    <scope>NUCLEOTIDE SEQUENCE [LARGE SCALE GENOMIC DNA]</scope>
    <source>
        <strain evidence="12">LC1Nh</strain>
    </source>
</reference>
<evidence type="ECO:0000256" key="1">
    <source>
        <dbReference type="ARBA" id="ARBA00022741"/>
    </source>
</evidence>
<protein>
    <submittedName>
        <fullName evidence="11">ERCC4-related helicase</fullName>
    </submittedName>
</protein>
<dbReference type="SUPFAM" id="SSF52980">
    <property type="entry name" value="Restriction endonuclease-like"/>
    <property type="match status" value="1"/>
</dbReference>
<dbReference type="GO" id="GO:0004386">
    <property type="term" value="F:helicase activity"/>
    <property type="evidence" value="ECO:0007669"/>
    <property type="project" value="UniProtKB-KW"/>
</dbReference>
<dbReference type="Gene3D" id="3.40.50.10130">
    <property type="match status" value="1"/>
</dbReference>
<dbReference type="GO" id="GO:0003677">
    <property type="term" value="F:DNA binding"/>
    <property type="evidence" value="ECO:0007669"/>
    <property type="project" value="InterPro"/>
</dbReference>